<gene>
    <name evidence="2" type="ORF">GHT06_020674</name>
</gene>
<feature type="region of interest" description="Disordered" evidence="1">
    <location>
        <begin position="114"/>
        <end position="170"/>
    </location>
</feature>
<dbReference type="AlphaFoldDB" id="A0AAD5PQ64"/>
<reference evidence="2 3" key="1">
    <citation type="submission" date="2022-05" db="EMBL/GenBank/DDBJ databases">
        <title>A multi-omics perspective on studying reproductive biology in Daphnia sinensis.</title>
        <authorList>
            <person name="Jia J."/>
        </authorList>
    </citation>
    <scope>NUCLEOTIDE SEQUENCE [LARGE SCALE GENOMIC DNA]</scope>
    <source>
        <strain evidence="2 3">WSL</strain>
    </source>
</reference>
<name>A0AAD5PQ64_9CRUS</name>
<evidence type="ECO:0000256" key="1">
    <source>
        <dbReference type="SAM" id="MobiDB-lite"/>
    </source>
</evidence>
<protein>
    <submittedName>
        <fullName evidence="2">Uncharacterized protein</fullName>
    </submittedName>
</protein>
<proteinExistence type="predicted"/>
<comment type="caution">
    <text evidence="2">The sequence shown here is derived from an EMBL/GenBank/DDBJ whole genome shotgun (WGS) entry which is preliminary data.</text>
</comment>
<keyword evidence="3" id="KW-1185">Reference proteome</keyword>
<feature type="compositionally biased region" description="Polar residues" evidence="1">
    <location>
        <begin position="157"/>
        <end position="170"/>
    </location>
</feature>
<feature type="compositionally biased region" description="Pro residues" evidence="1">
    <location>
        <begin position="122"/>
        <end position="133"/>
    </location>
</feature>
<evidence type="ECO:0000313" key="3">
    <source>
        <dbReference type="Proteomes" id="UP000820818"/>
    </source>
</evidence>
<dbReference type="PRINTS" id="PR01217">
    <property type="entry name" value="PRICHEXTENSN"/>
</dbReference>
<dbReference type="Proteomes" id="UP000820818">
    <property type="component" value="Linkage Group LG9"/>
</dbReference>
<evidence type="ECO:0000313" key="2">
    <source>
        <dbReference type="EMBL" id="KAI9552794.1"/>
    </source>
</evidence>
<sequence>MHFTVTLYVTLTLKNSAKRKMSMINIVLCLLALGRTVSCEPGIKHKQHIYMKQHYRPATSYLLPVYRTPSYHPAYRTPVHYSPPMYYPPPLYYTPAARYPAPAQPIVPYPTPVQSPARYPTPAHPPSRYPTPVQPAARYSRPVQPPTPSYYPHPDSYSRSNYPAITAQHP</sequence>
<organism evidence="2 3">
    <name type="scientific">Daphnia sinensis</name>
    <dbReference type="NCBI Taxonomy" id="1820382"/>
    <lineage>
        <taxon>Eukaryota</taxon>
        <taxon>Metazoa</taxon>
        <taxon>Ecdysozoa</taxon>
        <taxon>Arthropoda</taxon>
        <taxon>Crustacea</taxon>
        <taxon>Branchiopoda</taxon>
        <taxon>Diplostraca</taxon>
        <taxon>Cladocera</taxon>
        <taxon>Anomopoda</taxon>
        <taxon>Daphniidae</taxon>
        <taxon>Daphnia</taxon>
        <taxon>Daphnia similis group</taxon>
    </lineage>
</organism>
<dbReference type="EMBL" id="WJBH02000009">
    <property type="protein sequence ID" value="KAI9552794.1"/>
    <property type="molecule type" value="Genomic_DNA"/>
</dbReference>
<accession>A0AAD5PQ64</accession>